<dbReference type="InterPro" id="IPR056411">
    <property type="entry name" value="CysS_C"/>
</dbReference>
<keyword evidence="16" id="KW-1185">Reference proteome</keyword>
<feature type="binding site" evidence="13">
    <location>
        <position position="236"/>
    </location>
    <ligand>
        <name>Zn(2+)</name>
        <dbReference type="ChEBI" id="CHEBI:29105"/>
    </ligand>
</feature>
<dbReference type="InterPro" id="IPR009080">
    <property type="entry name" value="tRNAsynth_Ia_anticodon-bd"/>
</dbReference>
<dbReference type="InterPro" id="IPR014729">
    <property type="entry name" value="Rossmann-like_a/b/a_fold"/>
</dbReference>
<feature type="short sequence motif" description="'HIGH' region" evidence="13">
    <location>
        <begin position="31"/>
        <end position="41"/>
    </location>
</feature>
<organism evidence="15 16">
    <name type="scientific">Paracidobacterium acidisoli</name>
    <dbReference type="NCBI Taxonomy" id="2303751"/>
    <lineage>
        <taxon>Bacteria</taxon>
        <taxon>Pseudomonadati</taxon>
        <taxon>Acidobacteriota</taxon>
        <taxon>Terriglobia</taxon>
        <taxon>Terriglobales</taxon>
        <taxon>Acidobacteriaceae</taxon>
        <taxon>Paracidobacterium</taxon>
    </lineage>
</organism>
<dbReference type="HAMAP" id="MF_00041">
    <property type="entry name" value="Cys_tRNA_synth"/>
    <property type="match status" value="1"/>
</dbReference>
<feature type="binding site" evidence="13">
    <location>
        <position position="271"/>
    </location>
    <ligand>
        <name>ATP</name>
        <dbReference type="ChEBI" id="CHEBI:30616"/>
    </ligand>
</feature>
<dbReference type="GO" id="GO:0006423">
    <property type="term" value="P:cysteinyl-tRNA aminoacylation"/>
    <property type="evidence" value="ECO:0007669"/>
    <property type="project" value="UniProtKB-UniRule"/>
</dbReference>
<protein>
    <recommendedName>
        <fullName evidence="13">Cysteine--tRNA ligase</fullName>
        <ecNumber evidence="13">6.1.1.16</ecNumber>
    </recommendedName>
    <alternativeName>
        <fullName evidence="13">Cysteinyl-tRNA synthetase</fullName>
        <shortName evidence="13">CysRS</shortName>
    </alternativeName>
</protein>
<evidence type="ECO:0000256" key="8">
    <source>
        <dbReference type="ARBA" id="ARBA00022833"/>
    </source>
</evidence>
<evidence type="ECO:0000256" key="9">
    <source>
        <dbReference type="ARBA" id="ARBA00022840"/>
    </source>
</evidence>
<proteinExistence type="inferred from homology"/>
<comment type="subunit">
    <text evidence="3 13">Monomer.</text>
</comment>
<comment type="caution">
    <text evidence="15">The sequence shown here is derived from an EMBL/GenBank/DDBJ whole genome shotgun (WGS) entry which is preliminary data.</text>
</comment>
<comment type="catalytic activity">
    <reaction evidence="12 13">
        <text>tRNA(Cys) + L-cysteine + ATP = L-cysteinyl-tRNA(Cys) + AMP + diphosphate</text>
        <dbReference type="Rhea" id="RHEA:17773"/>
        <dbReference type="Rhea" id="RHEA-COMP:9661"/>
        <dbReference type="Rhea" id="RHEA-COMP:9679"/>
        <dbReference type="ChEBI" id="CHEBI:30616"/>
        <dbReference type="ChEBI" id="CHEBI:33019"/>
        <dbReference type="ChEBI" id="CHEBI:35235"/>
        <dbReference type="ChEBI" id="CHEBI:78442"/>
        <dbReference type="ChEBI" id="CHEBI:78517"/>
        <dbReference type="ChEBI" id="CHEBI:456215"/>
        <dbReference type="EC" id="6.1.1.16"/>
    </reaction>
</comment>
<sequence>MTIRLFNTLSGQVEELSPSDGKAFRMYACGPTVYDYGHIGNFRTFLQVDVLRRFLRLNGLETRHVMNVTDVDDKIIRNAAAAGLPIGEYTKKYEKAFFEDLDALSVEHPEIVARATEHIPSMVKLIQRLASEDIAYRTDDGSWYFRIAKFPQYGKLSKKDFTGITDGARVDVDEYDKDSARDFALWKAPKPGEYHWETELGPGRPGWHIECSAMAMNYLGDAFDLHAGGEDLMFPHHENEIAQSESASHCTFSRHWFHIRFLLVEGRKMSKSEGNFYTLRDLLLKGYKASAIRLLLISVPYRQQLNFTFEGLNAETGAVERLRSFRERIRAAATVPGLNASLAAEAARAKEGFHAALANDLNTAEARAAIFELVRAGNAAAAAGTLGAENVPEILAVLADFDAVFAVLDDHDPEWTRFALDWAEKEGRLDQASPEIRAQLALTDEQIQALVDERTQAKRTRNFARADQIRNDLASKGILIEDSKDGVRWKRK</sequence>
<dbReference type="GO" id="GO:0008270">
    <property type="term" value="F:zinc ion binding"/>
    <property type="evidence" value="ECO:0007669"/>
    <property type="project" value="UniProtKB-UniRule"/>
</dbReference>
<feature type="binding site" evidence="13">
    <location>
        <position position="29"/>
    </location>
    <ligand>
        <name>Zn(2+)</name>
        <dbReference type="ChEBI" id="CHEBI:29105"/>
    </ligand>
</feature>
<keyword evidence="7 13" id="KW-0547">Nucleotide-binding</keyword>
<evidence type="ECO:0000256" key="10">
    <source>
        <dbReference type="ARBA" id="ARBA00022917"/>
    </source>
</evidence>
<feature type="binding site" evidence="13">
    <location>
        <position position="211"/>
    </location>
    <ligand>
        <name>Zn(2+)</name>
        <dbReference type="ChEBI" id="CHEBI:29105"/>
    </ligand>
</feature>
<dbReference type="InterPro" id="IPR015803">
    <property type="entry name" value="Cys-tRNA-ligase"/>
</dbReference>
<keyword evidence="10 13" id="KW-0648">Protein biosynthesis</keyword>
<evidence type="ECO:0000256" key="2">
    <source>
        <dbReference type="ARBA" id="ARBA00005594"/>
    </source>
</evidence>
<dbReference type="Proteomes" id="UP000264702">
    <property type="component" value="Unassembled WGS sequence"/>
</dbReference>
<dbReference type="InterPro" id="IPR032678">
    <property type="entry name" value="tRNA-synt_1_cat_dom"/>
</dbReference>
<dbReference type="Pfam" id="PF23493">
    <property type="entry name" value="CysS_C"/>
    <property type="match status" value="1"/>
</dbReference>
<evidence type="ECO:0000259" key="14">
    <source>
        <dbReference type="SMART" id="SM00840"/>
    </source>
</evidence>
<dbReference type="GO" id="GO:0005829">
    <property type="term" value="C:cytosol"/>
    <property type="evidence" value="ECO:0007669"/>
    <property type="project" value="TreeGrafter"/>
</dbReference>
<dbReference type="RefSeq" id="WP_117298817.1">
    <property type="nucleotide sequence ID" value="NZ_QVQT02000003.1"/>
</dbReference>
<evidence type="ECO:0000313" key="15">
    <source>
        <dbReference type="EMBL" id="RFU16648.1"/>
    </source>
</evidence>
<dbReference type="PANTHER" id="PTHR10890:SF3">
    <property type="entry name" value="CYSTEINE--TRNA LIGASE, CYTOPLASMIC"/>
    <property type="match status" value="1"/>
</dbReference>
<evidence type="ECO:0000313" key="16">
    <source>
        <dbReference type="Proteomes" id="UP000264702"/>
    </source>
</evidence>
<dbReference type="EMBL" id="QVQT01000003">
    <property type="protein sequence ID" value="RFU16648.1"/>
    <property type="molecule type" value="Genomic_DNA"/>
</dbReference>
<comment type="cofactor">
    <cofactor evidence="13">
        <name>Zn(2+)</name>
        <dbReference type="ChEBI" id="CHEBI:29105"/>
    </cofactor>
    <text evidence="13">Binds 1 zinc ion per subunit.</text>
</comment>
<keyword evidence="6 13" id="KW-0479">Metal-binding</keyword>
<evidence type="ECO:0000256" key="12">
    <source>
        <dbReference type="ARBA" id="ARBA00047398"/>
    </source>
</evidence>
<feature type="binding site" evidence="13">
    <location>
        <position position="240"/>
    </location>
    <ligand>
        <name>Zn(2+)</name>
        <dbReference type="ChEBI" id="CHEBI:29105"/>
    </ligand>
</feature>
<dbReference type="Gene3D" id="3.40.50.620">
    <property type="entry name" value="HUPs"/>
    <property type="match status" value="1"/>
</dbReference>
<name>A0A372IP46_9BACT</name>
<dbReference type="PRINTS" id="PR00983">
    <property type="entry name" value="TRNASYNTHCYS"/>
</dbReference>
<dbReference type="GO" id="GO:0005524">
    <property type="term" value="F:ATP binding"/>
    <property type="evidence" value="ECO:0007669"/>
    <property type="project" value="UniProtKB-UniRule"/>
</dbReference>
<evidence type="ECO:0000256" key="5">
    <source>
        <dbReference type="ARBA" id="ARBA00022598"/>
    </source>
</evidence>
<evidence type="ECO:0000256" key="6">
    <source>
        <dbReference type="ARBA" id="ARBA00022723"/>
    </source>
</evidence>
<comment type="subcellular location">
    <subcellularLocation>
        <location evidence="1 13">Cytoplasm</location>
    </subcellularLocation>
</comment>
<evidence type="ECO:0000256" key="3">
    <source>
        <dbReference type="ARBA" id="ARBA00011245"/>
    </source>
</evidence>
<dbReference type="GO" id="GO:0004817">
    <property type="term" value="F:cysteine-tRNA ligase activity"/>
    <property type="evidence" value="ECO:0007669"/>
    <property type="project" value="UniProtKB-UniRule"/>
</dbReference>
<keyword evidence="9 13" id="KW-0067">ATP-binding</keyword>
<evidence type="ECO:0000256" key="4">
    <source>
        <dbReference type="ARBA" id="ARBA00022490"/>
    </source>
</evidence>
<dbReference type="PANTHER" id="PTHR10890">
    <property type="entry name" value="CYSTEINYL-TRNA SYNTHETASE"/>
    <property type="match status" value="1"/>
</dbReference>
<dbReference type="SMART" id="SM00840">
    <property type="entry name" value="DALR_2"/>
    <property type="match status" value="1"/>
</dbReference>
<evidence type="ECO:0000256" key="7">
    <source>
        <dbReference type="ARBA" id="ARBA00022741"/>
    </source>
</evidence>
<feature type="short sequence motif" description="'KMSKS' region" evidence="13">
    <location>
        <begin position="268"/>
        <end position="272"/>
    </location>
</feature>
<dbReference type="FunFam" id="3.40.50.620:FF:000130">
    <property type="entry name" value="Cysteine--tRNA ligase"/>
    <property type="match status" value="1"/>
</dbReference>
<dbReference type="OrthoDB" id="9815130at2"/>
<dbReference type="Pfam" id="PF01406">
    <property type="entry name" value="tRNA-synt_1e"/>
    <property type="match status" value="1"/>
</dbReference>
<keyword evidence="4 13" id="KW-0963">Cytoplasm</keyword>
<dbReference type="AlphaFoldDB" id="A0A372IP46"/>
<dbReference type="Gene3D" id="1.20.120.1910">
    <property type="entry name" value="Cysteine-tRNA ligase, C-terminal anti-codon recognition domain"/>
    <property type="match status" value="1"/>
</dbReference>
<evidence type="ECO:0000256" key="13">
    <source>
        <dbReference type="HAMAP-Rule" id="MF_00041"/>
    </source>
</evidence>
<keyword evidence="11 13" id="KW-0030">Aminoacyl-tRNA synthetase</keyword>
<dbReference type="NCBIfam" id="TIGR00435">
    <property type="entry name" value="cysS"/>
    <property type="match status" value="1"/>
</dbReference>
<dbReference type="EC" id="6.1.1.16" evidence="13"/>
<accession>A0A372IP46</accession>
<evidence type="ECO:0000256" key="1">
    <source>
        <dbReference type="ARBA" id="ARBA00004496"/>
    </source>
</evidence>
<comment type="similarity">
    <text evidence="2 13">Belongs to the class-I aminoacyl-tRNA synthetase family.</text>
</comment>
<dbReference type="Pfam" id="PF09190">
    <property type="entry name" value="DALR_2"/>
    <property type="match status" value="1"/>
</dbReference>
<feature type="domain" description="Cysteinyl-tRNA synthetase class Ia DALR" evidence="14">
    <location>
        <begin position="352"/>
        <end position="416"/>
    </location>
</feature>
<dbReference type="SUPFAM" id="SSF47323">
    <property type="entry name" value="Anticodon-binding domain of a subclass of class I aminoacyl-tRNA synthetases"/>
    <property type="match status" value="1"/>
</dbReference>
<evidence type="ECO:0000256" key="11">
    <source>
        <dbReference type="ARBA" id="ARBA00023146"/>
    </source>
</evidence>
<keyword evidence="5 13" id="KW-0436">Ligase</keyword>
<reference evidence="15 16" key="1">
    <citation type="submission" date="2018-08" db="EMBL/GenBank/DDBJ databases">
        <title>Acidipila sp. 4G-K13, an acidobacterium isolated from forest soil.</title>
        <authorList>
            <person name="Gao Z.-H."/>
            <person name="Qiu L.-H."/>
        </authorList>
    </citation>
    <scope>NUCLEOTIDE SEQUENCE [LARGE SCALE GENOMIC DNA]</scope>
    <source>
        <strain evidence="15 16">4G-K13</strain>
    </source>
</reference>
<gene>
    <name evidence="13" type="primary">cysS</name>
    <name evidence="15" type="ORF">D0Y96_07750</name>
</gene>
<dbReference type="InterPro" id="IPR024909">
    <property type="entry name" value="Cys-tRNA/MSH_ligase"/>
</dbReference>
<dbReference type="SUPFAM" id="SSF52374">
    <property type="entry name" value="Nucleotidylyl transferase"/>
    <property type="match status" value="1"/>
</dbReference>
<dbReference type="InterPro" id="IPR015273">
    <property type="entry name" value="Cys-tRNA-synt_Ia_DALR"/>
</dbReference>
<keyword evidence="8 13" id="KW-0862">Zinc</keyword>
<dbReference type="CDD" id="cd00672">
    <property type="entry name" value="CysRS_core"/>
    <property type="match status" value="1"/>
</dbReference>